<evidence type="ECO:0000313" key="4">
    <source>
        <dbReference type="Proteomes" id="UP000186808"/>
    </source>
</evidence>
<name>A0A377GKV7_9GAMM</name>
<reference evidence="2 4" key="1">
    <citation type="submission" date="2017-01" db="EMBL/GenBank/DDBJ databases">
        <authorList>
            <person name="Varghese N."/>
            <person name="Submissions S."/>
        </authorList>
    </citation>
    <scope>NUCLEOTIDE SEQUENCE [LARGE SCALE GENOMIC DNA]</scope>
    <source>
        <strain evidence="2 4">ATCC 33342</strain>
    </source>
</reference>
<evidence type="ECO:0000313" key="2">
    <source>
        <dbReference type="EMBL" id="SIR21740.1"/>
    </source>
</evidence>
<dbReference type="Proteomes" id="UP000186808">
    <property type="component" value="Unassembled WGS sequence"/>
</dbReference>
<dbReference type="Proteomes" id="UP000254374">
    <property type="component" value="Unassembled WGS sequence"/>
</dbReference>
<reference evidence="3 5" key="2">
    <citation type="submission" date="2018-06" db="EMBL/GenBank/DDBJ databases">
        <authorList>
            <consortium name="Pathogen Informatics"/>
            <person name="Doyle S."/>
        </authorList>
    </citation>
    <scope>NUCLEOTIDE SEQUENCE [LARGE SCALE GENOMIC DNA]</scope>
    <source>
        <strain evidence="3 5">NCTC11401</strain>
    </source>
</reference>
<evidence type="ECO:0000256" key="1">
    <source>
        <dbReference type="SAM" id="Coils"/>
    </source>
</evidence>
<dbReference type="EMBL" id="UGGV01000001">
    <property type="protein sequence ID" value="STO25411.1"/>
    <property type="molecule type" value="Genomic_DNA"/>
</dbReference>
<dbReference type="RefSeq" id="WP_058468665.1">
    <property type="nucleotide sequence ID" value="NZ_CAAAIV010000069.1"/>
</dbReference>
<proteinExistence type="predicted"/>
<protein>
    <submittedName>
        <fullName evidence="3">Uncharacterized protein</fullName>
    </submittedName>
</protein>
<keyword evidence="1" id="KW-0175">Coiled coil</keyword>
<evidence type="ECO:0000313" key="3">
    <source>
        <dbReference type="EMBL" id="STO25411.1"/>
    </source>
</evidence>
<organism evidence="3 5">
    <name type="scientific">Fluoribacter gormanii</name>
    <dbReference type="NCBI Taxonomy" id="464"/>
    <lineage>
        <taxon>Bacteria</taxon>
        <taxon>Pseudomonadati</taxon>
        <taxon>Pseudomonadota</taxon>
        <taxon>Gammaproteobacteria</taxon>
        <taxon>Legionellales</taxon>
        <taxon>Legionellaceae</taxon>
        <taxon>Fluoribacter</taxon>
    </lineage>
</organism>
<keyword evidence="4" id="KW-1185">Reference proteome</keyword>
<dbReference type="OrthoDB" id="5650543at2"/>
<gene>
    <name evidence="3" type="ORF">NCTC11401_02247</name>
    <name evidence="2" type="ORF">SAMN05421777_10863</name>
</gene>
<sequence length="176" mass="20450">MAKFPHKTPFELGQYFRQQDLSQLIKINREYGPHFVWLEERLDHHNESLKVADERLAQLLESKRVHELTYETVLDEEAGFQQTLGGVLADTNQTDRYLGRQAAGYSPMTAYELKSQYLCTEILRASERVSSLNDGIEDLKQKKTAAVCELRILNQVIEEKQRALEVEQINKVRPSW</sequence>
<accession>A0A377GKV7</accession>
<evidence type="ECO:0000313" key="5">
    <source>
        <dbReference type="Proteomes" id="UP000254374"/>
    </source>
</evidence>
<dbReference type="EMBL" id="FTNL01000008">
    <property type="protein sequence ID" value="SIR21740.1"/>
    <property type="molecule type" value="Genomic_DNA"/>
</dbReference>
<feature type="coiled-coil region" evidence="1">
    <location>
        <begin position="122"/>
        <end position="170"/>
    </location>
</feature>
<dbReference type="AlphaFoldDB" id="A0A377GKV7"/>